<dbReference type="PANTHER" id="PTHR30069:SF53">
    <property type="entry name" value="COLICIN I RECEPTOR-RELATED"/>
    <property type="match status" value="1"/>
</dbReference>
<evidence type="ECO:0000256" key="8">
    <source>
        <dbReference type="ARBA" id="ARBA00023136"/>
    </source>
</evidence>
<keyword evidence="16" id="KW-1185">Reference proteome</keyword>
<evidence type="ECO:0000256" key="10">
    <source>
        <dbReference type="PROSITE-ProRule" id="PRU01360"/>
    </source>
</evidence>
<feature type="chain" id="PRO_5004912453" evidence="12">
    <location>
        <begin position="22"/>
        <end position="407"/>
    </location>
</feature>
<evidence type="ECO:0000256" key="1">
    <source>
        <dbReference type="ARBA" id="ARBA00004571"/>
    </source>
</evidence>
<dbReference type="Pfam" id="PF00593">
    <property type="entry name" value="TonB_dep_Rec_b-barrel"/>
    <property type="match status" value="1"/>
</dbReference>
<evidence type="ECO:0000256" key="5">
    <source>
        <dbReference type="ARBA" id="ARBA00022729"/>
    </source>
</evidence>
<keyword evidence="7 11" id="KW-0798">TonB box</keyword>
<comment type="subcellular location">
    <subcellularLocation>
        <location evidence="1 10">Cell outer membrane</location>
        <topology evidence="1 10">Multi-pass membrane protein</topology>
    </subcellularLocation>
</comment>
<dbReference type="PROSITE" id="PS52016">
    <property type="entry name" value="TONB_DEPENDENT_REC_3"/>
    <property type="match status" value="1"/>
</dbReference>
<proteinExistence type="inferred from homology"/>
<evidence type="ECO:0000313" key="15">
    <source>
        <dbReference type="EMBL" id="AHK80685.1"/>
    </source>
</evidence>
<dbReference type="SUPFAM" id="SSF56935">
    <property type="entry name" value="Porins"/>
    <property type="match status" value="1"/>
</dbReference>
<reference evidence="15 16" key="1">
    <citation type="journal article" date="2014" name="J Genomics">
        <title>Draft Genome Sequence of the Extremely Halophilic Phototrophic Purple Sulfur Bacterium Halorhodospira halochloris.</title>
        <authorList>
            <person name="Singh K.S."/>
            <person name="Kirksey J."/>
            <person name="Hoff W.D."/>
            <person name="Deole R."/>
        </authorList>
    </citation>
    <scope>NUCLEOTIDE SEQUENCE [LARGE SCALE GENOMIC DNA]</scope>
    <source>
        <strain evidence="15 16">A</strain>
    </source>
</reference>
<evidence type="ECO:0000256" key="3">
    <source>
        <dbReference type="ARBA" id="ARBA00022452"/>
    </source>
</evidence>
<comment type="similarity">
    <text evidence="10 11">Belongs to the TonB-dependent receptor family.</text>
</comment>
<evidence type="ECO:0000259" key="14">
    <source>
        <dbReference type="Pfam" id="PF07715"/>
    </source>
</evidence>
<keyword evidence="9 10" id="KW-0998">Cell outer membrane</keyword>
<reference evidence="16" key="2">
    <citation type="submission" date="2014-02" db="EMBL/GenBank/DDBJ databases">
        <title>Draft Genome Sequence of extremely halophilic bacteria Halorhodospira halochloris.</title>
        <authorList>
            <person name="Singh K.S."/>
        </authorList>
    </citation>
    <scope>NUCLEOTIDE SEQUENCE [LARGE SCALE GENOMIC DNA]</scope>
    <source>
        <strain evidence="16">A</strain>
    </source>
</reference>
<dbReference type="RefSeq" id="WP_029762441.1">
    <property type="nucleotide sequence ID" value="NZ_CP007268.1"/>
</dbReference>
<dbReference type="InterPro" id="IPR000531">
    <property type="entry name" value="Beta-barrel_TonB"/>
</dbReference>
<evidence type="ECO:0000256" key="4">
    <source>
        <dbReference type="ARBA" id="ARBA00022692"/>
    </source>
</evidence>
<dbReference type="EMBL" id="CP007268">
    <property type="protein sequence ID" value="AHK80685.1"/>
    <property type="molecule type" value="Genomic_DNA"/>
</dbReference>
<dbReference type="KEGG" id="hhc:M911_08610"/>
<sequence>MQTRSFLPAAVLLAIPSLATAQEQVAQLDPILVTPTRTVQTTDQTLASVTVIEREEIERLQPKEFVDLLRGRAGIGLTQNGPFGKTTSLFMRGTNSDHTLLLVDGVRMGSATTGQAAWQYLPPAEIERVEIVRGPRTSLYGSDAIGGVIQVFTKEGDGPAKLRAHLGAGSFNTREMGAGLSGSTGSTRYNLSVSHLSTDGINVQDETADDRRDGYENSSVSARLSHELKNGFEIFGSLLHAEGESDFDSGGSGDRQEFRQHASQFGVRGQLADIWYSTFSVAHSRDELETFSDWPSKFETSRNLFNWQNDVALAERHMLTLGMDYQNDRVNVSSDYSETRRDNVGLYAQWQVELGRYDLAWSLRHDDNETFGHETTGQIAWGMQLQEQWSLRASYGTAFKAPTFNEL</sequence>
<dbReference type="GO" id="GO:0009279">
    <property type="term" value="C:cell outer membrane"/>
    <property type="evidence" value="ECO:0007669"/>
    <property type="project" value="UniProtKB-SubCell"/>
</dbReference>
<evidence type="ECO:0000256" key="9">
    <source>
        <dbReference type="ARBA" id="ARBA00023237"/>
    </source>
</evidence>
<keyword evidence="2 10" id="KW-0813">Transport</keyword>
<evidence type="ECO:0000256" key="7">
    <source>
        <dbReference type="ARBA" id="ARBA00023077"/>
    </source>
</evidence>
<evidence type="ECO:0000259" key="13">
    <source>
        <dbReference type="Pfam" id="PF00593"/>
    </source>
</evidence>
<dbReference type="Pfam" id="PF07715">
    <property type="entry name" value="Plug"/>
    <property type="match status" value="1"/>
</dbReference>
<dbReference type="Proteomes" id="UP000019442">
    <property type="component" value="Chromosome"/>
</dbReference>
<dbReference type="GO" id="GO:0015889">
    <property type="term" value="P:cobalamin transport"/>
    <property type="evidence" value="ECO:0007669"/>
    <property type="project" value="TreeGrafter"/>
</dbReference>
<dbReference type="PANTHER" id="PTHR30069">
    <property type="entry name" value="TONB-DEPENDENT OUTER MEMBRANE RECEPTOR"/>
    <property type="match status" value="1"/>
</dbReference>
<keyword evidence="6" id="KW-0406">Ion transport</keyword>
<protein>
    <submittedName>
        <fullName evidence="15">TonB-dependent receptor</fullName>
    </submittedName>
</protein>
<feature type="signal peptide" evidence="12">
    <location>
        <begin position="1"/>
        <end position="21"/>
    </location>
</feature>
<organism evidence="15 16">
    <name type="scientific">Ectothiorhodospira haloalkaliphila</name>
    <dbReference type="NCBI Taxonomy" id="421628"/>
    <lineage>
        <taxon>Bacteria</taxon>
        <taxon>Pseudomonadati</taxon>
        <taxon>Pseudomonadota</taxon>
        <taxon>Gammaproteobacteria</taxon>
        <taxon>Chromatiales</taxon>
        <taxon>Ectothiorhodospiraceae</taxon>
        <taxon>Ectothiorhodospira</taxon>
    </lineage>
</organism>
<dbReference type="OrthoDB" id="9815954at2"/>
<dbReference type="InterPro" id="IPR012910">
    <property type="entry name" value="Plug_dom"/>
</dbReference>
<dbReference type="InterPro" id="IPR037066">
    <property type="entry name" value="Plug_dom_sf"/>
</dbReference>
<evidence type="ECO:0000313" key="16">
    <source>
        <dbReference type="Proteomes" id="UP000019442"/>
    </source>
</evidence>
<keyword evidence="5 12" id="KW-0732">Signal</keyword>
<dbReference type="HOGENOM" id="CLU_008287_18_5_6"/>
<dbReference type="InterPro" id="IPR036942">
    <property type="entry name" value="Beta-barrel_TonB_sf"/>
</dbReference>
<feature type="domain" description="TonB-dependent receptor-like beta-barrel" evidence="13">
    <location>
        <begin position="177"/>
        <end position="407"/>
    </location>
</feature>
<evidence type="ECO:0000256" key="6">
    <source>
        <dbReference type="ARBA" id="ARBA00023065"/>
    </source>
</evidence>
<dbReference type="Gene3D" id="2.170.130.10">
    <property type="entry name" value="TonB-dependent receptor, plug domain"/>
    <property type="match status" value="1"/>
</dbReference>
<accession>W8LA54</accession>
<keyword evidence="3 10" id="KW-1134">Transmembrane beta strand</keyword>
<keyword evidence="4 10" id="KW-0812">Transmembrane</keyword>
<dbReference type="InterPro" id="IPR039426">
    <property type="entry name" value="TonB-dep_rcpt-like"/>
</dbReference>
<feature type="domain" description="TonB-dependent receptor plug" evidence="14">
    <location>
        <begin position="44"/>
        <end position="148"/>
    </location>
</feature>
<evidence type="ECO:0000256" key="2">
    <source>
        <dbReference type="ARBA" id="ARBA00022448"/>
    </source>
</evidence>
<keyword evidence="8 10" id="KW-0472">Membrane</keyword>
<evidence type="ECO:0000256" key="11">
    <source>
        <dbReference type="RuleBase" id="RU003357"/>
    </source>
</evidence>
<dbReference type="Gene3D" id="2.40.170.20">
    <property type="entry name" value="TonB-dependent receptor, beta-barrel domain"/>
    <property type="match status" value="1"/>
</dbReference>
<name>W8LA54_9GAMM</name>
<feature type="non-terminal residue" evidence="15">
    <location>
        <position position="407"/>
    </location>
</feature>
<dbReference type="AlphaFoldDB" id="W8LA54"/>
<evidence type="ECO:0000256" key="12">
    <source>
        <dbReference type="SAM" id="SignalP"/>
    </source>
</evidence>
<dbReference type="GO" id="GO:0006811">
    <property type="term" value="P:monoatomic ion transport"/>
    <property type="evidence" value="ECO:0007669"/>
    <property type="project" value="UniProtKB-KW"/>
</dbReference>
<gene>
    <name evidence="15" type="ORF">M911_08610</name>
</gene>
<keyword evidence="15" id="KW-0675">Receptor</keyword>